<dbReference type="RefSeq" id="WP_272143514.1">
    <property type="nucleotide sequence ID" value="NZ_JAQNDM010000002.1"/>
</dbReference>
<feature type="region of interest" description="Disordered" evidence="2">
    <location>
        <begin position="1250"/>
        <end position="1293"/>
    </location>
</feature>
<reference evidence="3 4" key="1">
    <citation type="submission" date="2022-11" db="EMBL/GenBank/DDBJ databases">
        <title>Minimal conservation of predation-associated metabolite biosynthetic gene clusters underscores biosynthetic potential of Myxococcota including descriptions for ten novel species: Archangium lansinium sp. nov., Myxococcus landrumus sp. nov., Nannocystis bai.</title>
        <authorList>
            <person name="Ahearne A."/>
            <person name="Stevens C."/>
            <person name="Dowd S."/>
        </authorList>
    </citation>
    <scope>NUCLEOTIDE SEQUENCE [LARGE SCALE GENOMIC DNA]</scope>
    <source>
        <strain evidence="3 4">NCWAL01</strain>
    </source>
</reference>
<gene>
    <name evidence="3" type="ORF">POL68_32870</name>
</gene>
<proteinExistence type="predicted"/>
<accession>A0ABT5DI17</accession>
<organism evidence="3 4">
    <name type="scientific">Stigmatella ashevillensis</name>
    <dbReference type="NCBI Taxonomy" id="2995309"/>
    <lineage>
        <taxon>Bacteria</taxon>
        <taxon>Pseudomonadati</taxon>
        <taxon>Myxococcota</taxon>
        <taxon>Myxococcia</taxon>
        <taxon>Myxococcales</taxon>
        <taxon>Cystobacterineae</taxon>
        <taxon>Archangiaceae</taxon>
        <taxon>Stigmatella</taxon>
    </lineage>
</organism>
<comment type="caution">
    <text evidence="3">The sequence shown here is derived from an EMBL/GenBank/DDBJ whole genome shotgun (WGS) entry which is preliminary data.</text>
</comment>
<sequence length="1459" mass="160445">MSPQERQTHAVQRLLVEATSASPDRAPALWERLSRLCQGPLGEALAHVLSRHASEEEVIRLDRLELDAGVIRESHLEEDLIEATCRALEAALAGLPPSLSGEGTAPTGMSSTGTVEELPALKAPERLSAKQRLREGLRFLLLHGTVPWWHTEEEAWRLEGLLERVARDSEDEARRVLRETGQQARVRRRLALQLTEPGLQGVVRVLERSHAPFVLSYLEEWERHQSAESFLPAAQQDFRVAKWEFVLAYLLVECGSRFNTRMFVRSTISAMAQRFNVDYGELLAHLRQATHEARFPRSGYSLRAVLDTLWQESLEAGTSFLPEAKAGEGDAGAGEDSRIEKSLAFVREMLVKELPALETNVWGLRFDESFPAAAQAPARLRFVLLAHWGRPRVRLQLAARPEPVLESLVRVVVPSHAEEVLDYSRQLQRSHEHRPLLRVDAQAFRRVRWRFILDVLVLQHGSAFSMRSFIRATLERMAAHDNLEYGRLLSWVWQQLAPLPRSATALHPLVLHVGSLYREWRQERTRGLARTSSGLEATLSADSTPRLARLRQSLLQITSPGADGGSIALSTLLERAMAASPSRVLAIASEHAQEASPLTESLPPELAPLRHALLLLAPPGSPSDSLALSSLLERAMRSSPAQVVALLRELPSSLLTLLLSHLPSHSPPASLTEAFPASDDPTSVLEQVRLALLQLASPGSSGGSIDLGSLLERAMTSSPSKVLALLRALPSSSLALILSPQTPAASAEPEQTPASLSLTSGSPPESDTPPPLLAHASGRDGLLSLLLPETRALALPVRAPDDSPLSESLPPELASLRHALLLLSHLPSHSPPGSSPDSSGGSVDLGSLLERAMASSPSQVMAILKGLSRSGLALLHSHLAPALPPPTGESLPSTPEASTASLSRLRQALLHITPMDPSEPHMGLGVLLERASRASPAHVASLLKELPHAEELASHLAREGSSPAPGRLLHALVPPAHRTLTLAIVAFVETLPQVSRQNPLHRMLPREFRRAVRLAALAHLLTLQGRAPAPEALLEALLRQVATLLGLPWERVLELATQRPRARAGSLRDAVRGLAAEAARRAAVPPKPPAPAEPKSAVRVVERFLLFEEGSDVGHPLQEHFPRWLDRVEREEPPAVHRRLASLLREEAVRRRALRTLKEEDMLRLFTWKHPQHRETVASALAPLQDFLSAPQLTETDRMGLRQTFWRFVWLDWTGHAKGRGHLLSLFIAHLARREPRWLSRMATLPAGARLLAPPPRESPKPSRPPAPAVPPKPPPKSSSRRPDTPEPPPVGLSFSTRTAGLVLLWPLLSRYFERLKLVENNAFRDTASQERATGLLQFLATGLVSFQETELTLGKLLCGLEADWPVPLSLEVDSETRALSEGLLSFVLQSWKALQNTSIPGLRGSFLCREGRLTSGDGKWNLEVEPKTLDILLDSWPWPLSLVKLPWMPQPLFIRWRK</sequence>
<evidence type="ECO:0000313" key="3">
    <source>
        <dbReference type="EMBL" id="MDC0713302.1"/>
    </source>
</evidence>
<dbReference type="EMBL" id="JAQNDM010000002">
    <property type="protein sequence ID" value="MDC0713302.1"/>
    <property type="molecule type" value="Genomic_DNA"/>
</dbReference>
<dbReference type="PANTHER" id="PTHR13037:SF24">
    <property type="entry name" value="POLYCOMB PROTEIN PCL-RELATED"/>
    <property type="match status" value="1"/>
</dbReference>
<evidence type="ECO:0000256" key="2">
    <source>
        <dbReference type="SAM" id="MobiDB-lite"/>
    </source>
</evidence>
<keyword evidence="1" id="KW-0945">Host-virus interaction</keyword>
<dbReference type="PANTHER" id="PTHR13037">
    <property type="entry name" value="FORMIN"/>
    <property type="match status" value="1"/>
</dbReference>
<name>A0ABT5DI17_9BACT</name>
<feature type="compositionally biased region" description="Pro residues" evidence="2">
    <location>
        <begin position="1253"/>
        <end position="1277"/>
    </location>
</feature>
<protein>
    <submittedName>
        <fullName evidence="3">Contractile injection system tape measure protein</fullName>
    </submittedName>
</protein>
<dbReference type="Pfam" id="PF19268">
    <property type="entry name" value="CIS_TMP"/>
    <property type="match status" value="2"/>
</dbReference>
<evidence type="ECO:0000256" key="1">
    <source>
        <dbReference type="ARBA" id="ARBA00022581"/>
    </source>
</evidence>
<keyword evidence="4" id="KW-1185">Reference proteome</keyword>
<dbReference type="Proteomes" id="UP001221838">
    <property type="component" value="Unassembled WGS sequence"/>
</dbReference>
<evidence type="ECO:0000313" key="4">
    <source>
        <dbReference type="Proteomes" id="UP001221838"/>
    </source>
</evidence>
<feature type="region of interest" description="Disordered" evidence="2">
    <location>
        <begin position="740"/>
        <end position="775"/>
    </location>
</feature>
<dbReference type="InterPro" id="IPR045538">
    <property type="entry name" value="CIS_TMP"/>
</dbReference>
<feature type="compositionally biased region" description="Polar residues" evidence="2">
    <location>
        <begin position="752"/>
        <end position="765"/>
    </location>
</feature>